<accession>A1ZSR1</accession>
<dbReference type="Proteomes" id="UP000004095">
    <property type="component" value="Unassembled WGS sequence"/>
</dbReference>
<evidence type="ECO:0000313" key="2">
    <source>
        <dbReference type="Proteomes" id="UP000004095"/>
    </source>
</evidence>
<dbReference type="AlphaFoldDB" id="A1ZSR1"/>
<reference evidence="1 2" key="1">
    <citation type="submission" date="2007-01" db="EMBL/GenBank/DDBJ databases">
        <authorList>
            <person name="Haygood M."/>
            <person name="Podell S."/>
            <person name="Anderson C."/>
            <person name="Hopkinson B."/>
            <person name="Roe K."/>
            <person name="Barbeau K."/>
            <person name="Gaasterland T."/>
            <person name="Ferriera S."/>
            <person name="Johnson J."/>
            <person name="Kravitz S."/>
            <person name="Beeson K."/>
            <person name="Sutton G."/>
            <person name="Rogers Y.-H."/>
            <person name="Friedman R."/>
            <person name="Frazier M."/>
            <person name="Venter J.C."/>
        </authorList>
    </citation>
    <scope>NUCLEOTIDE SEQUENCE [LARGE SCALE GENOMIC DNA]</scope>
    <source>
        <strain evidence="1 2">ATCC 23134</strain>
    </source>
</reference>
<comment type="caution">
    <text evidence="1">The sequence shown here is derived from an EMBL/GenBank/DDBJ whole genome shotgun (WGS) entry which is preliminary data.</text>
</comment>
<organism evidence="1 2">
    <name type="scientific">Microscilla marina ATCC 23134</name>
    <dbReference type="NCBI Taxonomy" id="313606"/>
    <lineage>
        <taxon>Bacteria</taxon>
        <taxon>Pseudomonadati</taxon>
        <taxon>Bacteroidota</taxon>
        <taxon>Cytophagia</taxon>
        <taxon>Cytophagales</taxon>
        <taxon>Microscillaceae</taxon>
        <taxon>Microscilla</taxon>
    </lineage>
</organism>
<name>A1ZSR1_MICM2</name>
<dbReference type="EMBL" id="AAWS01000032">
    <property type="protein sequence ID" value="EAY26641.1"/>
    <property type="molecule type" value="Genomic_DNA"/>
</dbReference>
<keyword evidence="2" id="KW-1185">Reference proteome</keyword>
<sequence length="63" mass="6972">MLGNIVDFKEEFIKGCTSAQNQQKPTDLQGFTATMSHLYSPCPATADFMTQKSPTIMPGDYHT</sequence>
<protein>
    <submittedName>
        <fullName evidence="1">Uncharacterized protein</fullName>
    </submittedName>
</protein>
<proteinExistence type="predicted"/>
<evidence type="ECO:0000313" key="1">
    <source>
        <dbReference type="EMBL" id="EAY26641.1"/>
    </source>
</evidence>
<gene>
    <name evidence="1" type="ORF">M23134_06170</name>
</gene>